<evidence type="ECO:0000313" key="3">
    <source>
        <dbReference type="EMBL" id="GLC23965.1"/>
    </source>
</evidence>
<feature type="chain" id="PRO_5041431921" description="Lipoprotein" evidence="2">
    <location>
        <begin position="26"/>
        <end position="99"/>
    </location>
</feature>
<dbReference type="EMBL" id="BRXS01000001">
    <property type="protein sequence ID" value="GLC23965.1"/>
    <property type="molecule type" value="Genomic_DNA"/>
</dbReference>
<dbReference type="Proteomes" id="UP001161325">
    <property type="component" value="Unassembled WGS sequence"/>
</dbReference>
<accession>A0AA37V079</accession>
<evidence type="ECO:0008006" key="5">
    <source>
        <dbReference type="Google" id="ProtNLM"/>
    </source>
</evidence>
<feature type="signal peptide" evidence="2">
    <location>
        <begin position="1"/>
        <end position="25"/>
    </location>
</feature>
<keyword evidence="2" id="KW-0732">Signal</keyword>
<evidence type="ECO:0000256" key="1">
    <source>
        <dbReference type="SAM" id="MobiDB-lite"/>
    </source>
</evidence>
<dbReference type="AlphaFoldDB" id="A0AA37V079"/>
<dbReference type="RefSeq" id="WP_284348411.1">
    <property type="nucleotide sequence ID" value="NZ_BRXS01000001.1"/>
</dbReference>
<protein>
    <recommendedName>
        <fullName evidence="5">Lipoprotein</fullName>
    </recommendedName>
</protein>
<organism evidence="3 4">
    <name type="scientific">Roseisolibacter agri</name>
    <dbReference type="NCBI Taxonomy" id="2014610"/>
    <lineage>
        <taxon>Bacteria</taxon>
        <taxon>Pseudomonadati</taxon>
        <taxon>Gemmatimonadota</taxon>
        <taxon>Gemmatimonadia</taxon>
        <taxon>Gemmatimonadales</taxon>
        <taxon>Gemmatimonadaceae</taxon>
        <taxon>Roseisolibacter</taxon>
    </lineage>
</organism>
<feature type="compositionally biased region" description="Polar residues" evidence="1">
    <location>
        <begin position="41"/>
        <end position="66"/>
    </location>
</feature>
<evidence type="ECO:0000256" key="2">
    <source>
        <dbReference type="SAM" id="SignalP"/>
    </source>
</evidence>
<sequence>MRTTTRTIAALLSAALLAACGGADARSEHAVDGDTGAAAPATQQTLSPNPAMGDSTQGLQGRTGQPQAAGDSGNPAVTPLDTTKGQNPPPVSPPGTKRP</sequence>
<proteinExistence type="predicted"/>
<dbReference type="PROSITE" id="PS51257">
    <property type="entry name" value="PROKAR_LIPOPROTEIN"/>
    <property type="match status" value="1"/>
</dbReference>
<reference evidence="3" key="1">
    <citation type="submission" date="2022-08" db="EMBL/GenBank/DDBJ databases">
        <title>Draft genome sequencing of Roseisolibacter agri AW1220.</title>
        <authorList>
            <person name="Tobiishi Y."/>
            <person name="Tonouchi A."/>
        </authorList>
    </citation>
    <scope>NUCLEOTIDE SEQUENCE</scope>
    <source>
        <strain evidence="3">AW1220</strain>
    </source>
</reference>
<name>A0AA37V079_9BACT</name>
<feature type="region of interest" description="Disordered" evidence="1">
    <location>
        <begin position="22"/>
        <end position="99"/>
    </location>
</feature>
<gene>
    <name evidence="3" type="ORF">rosag_04780</name>
</gene>
<keyword evidence="4" id="KW-1185">Reference proteome</keyword>
<evidence type="ECO:0000313" key="4">
    <source>
        <dbReference type="Proteomes" id="UP001161325"/>
    </source>
</evidence>
<comment type="caution">
    <text evidence="3">The sequence shown here is derived from an EMBL/GenBank/DDBJ whole genome shotgun (WGS) entry which is preliminary data.</text>
</comment>